<gene>
    <name evidence="1" type="primary">Necator_chrV.g20715</name>
    <name evidence="1" type="ORF">RB195_015922</name>
</gene>
<dbReference type="EMBL" id="JAVFWL010000005">
    <property type="protein sequence ID" value="KAK6758399.1"/>
    <property type="molecule type" value="Genomic_DNA"/>
</dbReference>
<dbReference type="Proteomes" id="UP001303046">
    <property type="component" value="Unassembled WGS sequence"/>
</dbReference>
<name>A0ABR1E6S7_NECAM</name>
<reference evidence="1 2" key="1">
    <citation type="submission" date="2023-08" db="EMBL/GenBank/DDBJ databases">
        <title>A Necator americanus chromosomal reference genome.</title>
        <authorList>
            <person name="Ilik V."/>
            <person name="Petrzelkova K.J."/>
            <person name="Pardy F."/>
            <person name="Fuh T."/>
            <person name="Niatou-Singa F.S."/>
            <person name="Gouil Q."/>
            <person name="Baker L."/>
            <person name="Ritchie M.E."/>
            <person name="Jex A.R."/>
            <person name="Gazzola D."/>
            <person name="Li H."/>
            <person name="Toshio Fujiwara R."/>
            <person name="Zhan B."/>
            <person name="Aroian R.V."/>
            <person name="Pafco B."/>
            <person name="Schwarz E.M."/>
        </authorList>
    </citation>
    <scope>NUCLEOTIDE SEQUENCE [LARGE SCALE GENOMIC DNA]</scope>
    <source>
        <strain evidence="1 2">Aroian</strain>
        <tissue evidence="1">Whole animal</tissue>
    </source>
</reference>
<accession>A0ABR1E6S7</accession>
<evidence type="ECO:0000313" key="2">
    <source>
        <dbReference type="Proteomes" id="UP001303046"/>
    </source>
</evidence>
<keyword evidence="2" id="KW-1185">Reference proteome</keyword>
<proteinExistence type="predicted"/>
<sequence>MVTRNVGMLSERSCDPAPALGRIKTAVQTPDLNDHVRAMKDGCKCHGGFGYGSRDWAHSGDRRFEQPGHCRLRNPKVTIPPCPLLQL</sequence>
<organism evidence="1 2">
    <name type="scientific">Necator americanus</name>
    <name type="common">Human hookworm</name>
    <dbReference type="NCBI Taxonomy" id="51031"/>
    <lineage>
        <taxon>Eukaryota</taxon>
        <taxon>Metazoa</taxon>
        <taxon>Ecdysozoa</taxon>
        <taxon>Nematoda</taxon>
        <taxon>Chromadorea</taxon>
        <taxon>Rhabditida</taxon>
        <taxon>Rhabditina</taxon>
        <taxon>Rhabditomorpha</taxon>
        <taxon>Strongyloidea</taxon>
        <taxon>Ancylostomatidae</taxon>
        <taxon>Bunostominae</taxon>
        <taxon>Necator</taxon>
    </lineage>
</organism>
<evidence type="ECO:0000313" key="1">
    <source>
        <dbReference type="EMBL" id="KAK6758399.1"/>
    </source>
</evidence>
<protein>
    <submittedName>
        <fullName evidence="1">Uncharacterized protein</fullName>
    </submittedName>
</protein>
<comment type="caution">
    <text evidence="1">The sequence shown here is derived from an EMBL/GenBank/DDBJ whole genome shotgun (WGS) entry which is preliminary data.</text>
</comment>